<dbReference type="PANTHER" id="PTHR32308">
    <property type="entry name" value="LYASE BETA SUBUNIT, PUTATIVE (AFU_ORTHOLOGUE AFUA_4G13030)-RELATED"/>
    <property type="match status" value="1"/>
</dbReference>
<dbReference type="GO" id="GO:0003824">
    <property type="term" value="F:catalytic activity"/>
    <property type="evidence" value="ECO:0007669"/>
    <property type="project" value="InterPro"/>
</dbReference>
<organism evidence="7 8">
    <name type="scientific">Gonapodya prolifera (strain JEL478)</name>
    <name type="common">Monoblepharis prolifera</name>
    <dbReference type="NCBI Taxonomy" id="1344416"/>
    <lineage>
        <taxon>Eukaryota</taxon>
        <taxon>Fungi</taxon>
        <taxon>Fungi incertae sedis</taxon>
        <taxon>Chytridiomycota</taxon>
        <taxon>Chytridiomycota incertae sedis</taxon>
        <taxon>Monoblepharidomycetes</taxon>
        <taxon>Monoblepharidales</taxon>
        <taxon>Gonapodyaceae</taxon>
        <taxon>Gonapodya</taxon>
    </lineage>
</organism>
<feature type="binding site" evidence="4">
    <location>
        <position position="55"/>
    </location>
    <ligand>
        <name>substrate</name>
    </ligand>
</feature>
<evidence type="ECO:0000256" key="1">
    <source>
        <dbReference type="ARBA" id="ARBA00001946"/>
    </source>
</evidence>
<feature type="domain" description="HpcH/HpaI aldolase/citrate lyase" evidence="6">
    <location>
        <begin position="16"/>
        <end position="219"/>
    </location>
</feature>
<reference evidence="7 8" key="1">
    <citation type="journal article" date="2015" name="Genome Biol. Evol.">
        <title>Phylogenomic analyses indicate that early fungi evolved digesting cell walls of algal ancestors of land plants.</title>
        <authorList>
            <person name="Chang Y."/>
            <person name="Wang S."/>
            <person name="Sekimoto S."/>
            <person name="Aerts A.L."/>
            <person name="Choi C."/>
            <person name="Clum A."/>
            <person name="LaButti K.M."/>
            <person name="Lindquist E.A."/>
            <person name="Yee Ngan C."/>
            <person name="Ohm R.A."/>
            <person name="Salamov A.A."/>
            <person name="Grigoriev I.V."/>
            <person name="Spatafora J.W."/>
            <person name="Berbee M.L."/>
        </authorList>
    </citation>
    <scope>NUCLEOTIDE SEQUENCE [LARGE SCALE GENOMIC DNA]</scope>
    <source>
        <strain evidence="7 8">JEL478</strain>
    </source>
</reference>
<sequence>MQFVRSRLAALTKLSVKPDCIVFDLEDSVRPEKKGRARELVLDALNLGTIEKTVRINSIGSGFEEDDLKVILQSPNVTSIHLPKTTSAHDVHTLEKYIEKIVGVEELRRREAEATEPRIICLIESAMAMLNLRSICESSTRVDALAFASVDYTADANLVNQPDRKEFIIPRQWLAMHASAFELQAIDMVCVDVKNDAYLEEEALEGRYWGYTGKAAIHPRQVEIINKAFAPGEKEVTQARRIVEGTGAFALDGKMIDEPVRKAAEVCVIHR</sequence>
<proteinExistence type="predicted"/>
<accession>A0A139AN90</accession>
<dbReference type="InterPro" id="IPR015813">
    <property type="entry name" value="Pyrv/PenolPyrv_kinase-like_dom"/>
</dbReference>
<dbReference type="EMBL" id="KQ965743">
    <property type="protein sequence ID" value="KXS18219.1"/>
    <property type="molecule type" value="Genomic_DNA"/>
</dbReference>
<dbReference type="SUPFAM" id="SSF51621">
    <property type="entry name" value="Phosphoenolpyruvate/pyruvate domain"/>
    <property type="match status" value="1"/>
</dbReference>
<dbReference type="Pfam" id="PF03328">
    <property type="entry name" value="HpcH_HpaI"/>
    <property type="match status" value="1"/>
</dbReference>
<dbReference type="InterPro" id="IPR040442">
    <property type="entry name" value="Pyrv_kinase-like_dom_sf"/>
</dbReference>
<evidence type="ECO:0000256" key="4">
    <source>
        <dbReference type="PIRSR" id="PIRSR015582-1"/>
    </source>
</evidence>
<name>A0A139AN90_GONPJ</name>
<gene>
    <name evidence="7" type="ORF">M427DRAFT_96270</name>
</gene>
<evidence type="ECO:0000256" key="3">
    <source>
        <dbReference type="ARBA" id="ARBA00022842"/>
    </source>
</evidence>
<keyword evidence="8" id="KW-1185">Reference proteome</keyword>
<dbReference type="GO" id="GO:0006107">
    <property type="term" value="P:oxaloacetate metabolic process"/>
    <property type="evidence" value="ECO:0007669"/>
    <property type="project" value="TreeGrafter"/>
</dbReference>
<evidence type="ECO:0000313" key="8">
    <source>
        <dbReference type="Proteomes" id="UP000070544"/>
    </source>
</evidence>
<dbReference type="InterPro" id="IPR011206">
    <property type="entry name" value="Citrate_lyase_beta/mcl1/mcl2"/>
</dbReference>
<protein>
    <submittedName>
        <fullName evidence="7">Phosphoenolpyruvate/pyruvate domain-containing protein</fullName>
    </submittedName>
</protein>
<comment type="cofactor">
    <cofactor evidence="1">
        <name>Mg(2+)</name>
        <dbReference type="ChEBI" id="CHEBI:18420"/>
    </cofactor>
</comment>
<dbReference type="OMA" id="WTTPWTH"/>
<dbReference type="InterPro" id="IPR005000">
    <property type="entry name" value="Aldolase/citrate-lyase_domain"/>
</dbReference>
<dbReference type="PIRSF" id="PIRSF015582">
    <property type="entry name" value="Cit_lyase_B"/>
    <property type="match status" value="1"/>
</dbReference>
<evidence type="ECO:0000313" key="7">
    <source>
        <dbReference type="EMBL" id="KXS18219.1"/>
    </source>
</evidence>
<keyword evidence="7" id="KW-0670">Pyruvate</keyword>
<dbReference type="OrthoDB" id="1773at2759"/>
<feature type="binding site" evidence="5">
    <location>
        <position position="124"/>
    </location>
    <ligand>
        <name>Mg(2+)</name>
        <dbReference type="ChEBI" id="CHEBI:18420"/>
    </ligand>
</feature>
<keyword evidence="2 5" id="KW-0479">Metal-binding</keyword>
<feature type="binding site" evidence="4">
    <location>
        <position position="124"/>
    </location>
    <ligand>
        <name>substrate</name>
    </ligand>
</feature>
<feature type="binding site" evidence="5">
    <location>
        <position position="151"/>
    </location>
    <ligand>
        <name>Mg(2+)</name>
        <dbReference type="ChEBI" id="CHEBI:18420"/>
    </ligand>
</feature>
<keyword evidence="3 5" id="KW-0460">Magnesium</keyword>
<evidence type="ECO:0000256" key="2">
    <source>
        <dbReference type="ARBA" id="ARBA00022723"/>
    </source>
</evidence>
<dbReference type="AlphaFoldDB" id="A0A139AN90"/>
<dbReference type="GO" id="GO:0000287">
    <property type="term" value="F:magnesium ion binding"/>
    <property type="evidence" value="ECO:0007669"/>
    <property type="project" value="TreeGrafter"/>
</dbReference>
<evidence type="ECO:0000256" key="5">
    <source>
        <dbReference type="PIRSR" id="PIRSR015582-2"/>
    </source>
</evidence>
<evidence type="ECO:0000259" key="6">
    <source>
        <dbReference type="Pfam" id="PF03328"/>
    </source>
</evidence>
<dbReference type="PANTHER" id="PTHR32308:SF0">
    <property type="entry name" value="HPCH_HPAI ALDOLASE_CITRATE LYASE DOMAIN-CONTAINING PROTEIN"/>
    <property type="match status" value="1"/>
</dbReference>
<dbReference type="Proteomes" id="UP000070544">
    <property type="component" value="Unassembled WGS sequence"/>
</dbReference>
<dbReference type="STRING" id="1344416.A0A139AN90"/>
<dbReference type="Gene3D" id="3.20.20.60">
    <property type="entry name" value="Phosphoenolpyruvate-binding domains"/>
    <property type="match status" value="1"/>
</dbReference>